<evidence type="ECO:0000313" key="3">
    <source>
        <dbReference type="Proteomes" id="UP000195012"/>
    </source>
</evidence>
<dbReference type="Pfam" id="PF05795">
    <property type="entry name" value="Plasmodium_Vir"/>
    <property type="match status" value="1"/>
</dbReference>
<organism evidence="2 3">
    <name type="scientific">Plasmodium knowlesi</name>
    <dbReference type="NCBI Taxonomy" id="5850"/>
    <lineage>
        <taxon>Eukaryota</taxon>
        <taxon>Sar</taxon>
        <taxon>Alveolata</taxon>
        <taxon>Apicomplexa</taxon>
        <taxon>Aconoidasida</taxon>
        <taxon>Haemosporida</taxon>
        <taxon>Plasmodiidae</taxon>
        <taxon>Plasmodium</taxon>
        <taxon>Plasmodium (Plasmodium)</taxon>
    </lineage>
</organism>
<comment type="caution">
    <text evidence="2">The sequence shown here is derived from an EMBL/GenBank/DDBJ whole genome shotgun (WGS) entry which is preliminary data.</text>
</comment>
<feature type="compositionally biased region" description="Gly residues" evidence="1">
    <location>
        <begin position="482"/>
        <end position="498"/>
    </location>
</feature>
<dbReference type="InterPro" id="IPR008780">
    <property type="entry name" value="Plasmodium_Vir"/>
</dbReference>
<dbReference type="VEuPathDB" id="PlasmoDB:PKNOH_S130191300"/>
<proteinExistence type="predicted"/>
<dbReference type="Proteomes" id="UP000195012">
    <property type="component" value="Unassembled WGS sequence"/>
</dbReference>
<evidence type="ECO:0000313" key="2">
    <source>
        <dbReference type="EMBL" id="OTN64361.1"/>
    </source>
</evidence>
<feature type="region of interest" description="Disordered" evidence="1">
    <location>
        <begin position="560"/>
        <end position="596"/>
    </location>
</feature>
<dbReference type="VEuPathDB" id="PlasmoDB:PKA1H_110030300"/>
<dbReference type="AlphaFoldDB" id="A0A1Y3DHB4"/>
<reference evidence="2 3" key="1">
    <citation type="submission" date="2017-05" db="EMBL/GenBank/DDBJ databases">
        <title>PacBio assembly of a Plasmodium knowlesi genome sequence with Hi-C correction and manual annotation of the SICAvar gene family.</title>
        <authorList>
            <person name="Lapp S.A."/>
            <person name="Geraldo J.A."/>
            <person name="Chien J.-T."/>
            <person name="Ay F."/>
            <person name="Pakala S.B."/>
            <person name="Batugedara G."/>
            <person name="Humphrey J.C."/>
            <person name="Debarry J.D."/>
            <person name="Le Roch K.G."/>
            <person name="Galinski M.R."/>
            <person name="Kissinger J.C."/>
        </authorList>
    </citation>
    <scope>NUCLEOTIDE SEQUENCE [LARGE SCALE GENOMIC DNA]</scope>
    <source>
        <strain evidence="3">Malayan Strain Pk1 (A+)</strain>
    </source>
</reference>
<accession>A0A1Y3DHB4</accession>
<dbReference type="EMBL" id="NETL01000027">
    <property type="protein sequence ID" value="OTN64361.1"/>
    <property type="molecule type" value="Genomic_DNA"/>
</dbReference>
<sequence>MASDTNILPSQKIYEEINKRNSCFAVPGGSGKCCMNGNGYYLDDTLKIYGYIDDKLAKKITAVWHHAPELGNGDNLTDSDRCKFLFFWTGSQINSRLSSLTTTFGNAMSTVYTQLRGYHCIHKCTLSYDGITSGLMFKWAKDLWDYYYDYSKLNGKEGVSEQPICKALKTKFERAKQAHSYLQSSCDSSPYCNAFNNGKSTTNAEFAAPKELKCKGDEETIAAEEEIMEVTSPPELGGKKLGELPSRLLYEKFESKEGKGKGKCGSTEIQSVKDALKAVLEDYSCVGDCTEKVLYSWCYADKEKDSTLYGEPFNFFYLWLWQELLKHGSAGNSFSPIAKRVYGALRDISPRKNCEDMWEGIYLDRSSDDFYHRKALYEYFVDYDTLIRHLGNGSVPKQCDSAYHQHLEQIKKACPALQKYCIEGERDSSKKEYCKWFNEHQNKSYCDNGALTKLKCTKVRLKPNPNPNQAGSSGSFSESGGHHNGVPGGEGKGGSDGGSIVGSVSGGLATVGLPTIAYLIYKYKPQLFSFGRHNNRSFGHGRNGLNRNGQNRGRSTLRSELNTSLPDDHDTSTIGGSDSMTDTSNYSLPYTTSSYR</sequence>
<feature type="compositionally biased region" description="Polar residues" evidence="1">
    <location>
        <begin position="572"/>
        <end position="596"/>
    </location>
</feature>
<protein>
    <submittedName>
        <fullName evidence="2">KIR protein</fullName>
    </submittedName>
</protein>
<dbReference type="VEuPathDB" id="PlasmoDB:PKNH_1124800"/>
<gene>
    <name evidence="2" type="ORF">PKNOH_S130191300</name>
</gene>
<feature type="region of interest" description="Disordered" evidence="1">
    <location>
        <begin position="460"/>
        <end position="498"/>
    </location>
</feature>
<name>A0A1Y3DHB4_PLAKN</name>
<evidence type="ECO:0000256" key="1">
    <source>
        <dbReference type="SAM" id="MobiDB-lite"/>
    </source>
</evidence>
<dbReference type="OrthoDB" id="389460at2759"/>